<dbReference type="Proteomes" id="UP001060215">
    <property type="component" value="Chromosome 2"/>
</dbReference>
<keyword evidence="2" id="KW-1185">Reference proteome</keyword>
<sequence length="440" mass="49596">MGKKWDTLLGKSFNISKFKTIVNVAVYRIAFLKNKLHVRCSQARSDVVQLLTLDHHESAVLRVGHVIREQNLLDAFAIIEGYCHLLVERIMLIQNSKTCPEEVKEAISSLIFAASRCGGQVPELQKIRGVFSSKFGKEFAASAVELRNNCGVHPKIVKKLPLRHPSMKSRLKLLKEIASENGIKLQLERETSGISQKFKEPTNFDNPECKDDPQNLAKGLESDEKCTSIMKERNKYKDVTKAVEAAFELAANAAAAKAAMELASFKLHEKEPENQRSQISPVGCSKPMSGMNQNTASKSREMKDNQYRFYRSHSQLKAEMKKSSSSSDSDECTTDGEKEIGFDEDNTTRWLDRRDFERKCSLFLDELSETGDGNGGKDEAGSDENGDKVNNQSKKQIDWKTQPEPLVSTQSLDLAEKLHSQHSNRGRRPISVRTRRTIRF</sequence>
<name>A0ACC0HX48_9ERIC</name>
<protein>
    <submittedName>
        <fullName evidence="1">IST1-like protein</fullName>
    </submittedName>
</protein>
<organism evidence="1 2">
    <name type="scientific">Camellia lanceoleosa</name>
    <dbReference type="NCBI Taxonomy" id="1840588"/>
    <lineage>
        <taxon>Eukaryota</taxon>
        <taxon>Viridiplantae</taxon>
        <taxon>Streptophyta</taxon>
        <taxon>Embryophyta</taxon>
        <taxon>Tracheophyta</taxon>
        <taxon>Spermatophyta</taxon>
        <taxon>Magnoliopsida</taxon>
        <taxon>eudicotyledons</taxon>
        <taxon>Gunneridae</taxon>
        <taxon>Pentapetalae</taxon>
        <taxon>asterids</taxon>
        <taxon>Ericales</taxon>
        <taxon>Theaceae</taxon>
        <taxon>Camellia</taxon>
    </lineage>
</organism>
<evidence type="ECO:0000313" key="1">
    <source>
        <dbReference type="EMBL" id="KAI8018033.1"/>
    </source>
</evidence>
<evidence type="ECO:0000313" key="2">
    <source>
        <dbReference type="Proteomes" id="UP001060215"/>
    </source>
</evidence>
<dbReference type="EMBL" id="CM045759">
    <property type="protein sequence ID" value="KAI8018033.1"/>
    <property type="molecule type" value="Genomic_DNA"/>
</dbReference>
<comment type="caution">
    <text evidence="1">The sequence shown here is derived from an EMBL/GenBank/DDBJ whole genome shotgun (WGS) entry which is preliminary data.</text>
</comment>
<accession>A0ACC0HX48</accession>
<gene>
    <name evidence="1" type="ORF">LOK49_LG04G03285</name>
</gene>
<reference evidence="1 2" key="1">
    <citation type="journal article" date="2022" name="Plant J.">
        <title>Chromosome-level genome of Camellia lanceoleosa provides a valuable resource for understanding genome evolution and self-incompatibility.</title>
        <authorList>
            <person name="Gong W."/>
            <person name="Xiao S."/>
            <person name="Wang L."/>
            <person name="Liao Z."/>
            <person name="Chang Y."/>
            <person name="Mo W."/>
            <person name="Hu G."/>
            <person name="Li W."/>
            <person name="Zhao G."/>
            <person name="Zhu H."/>
            <person name="Hu X."/>
            <person name="Ji K."/>
            <person name="Xiang X."/>
            <person name="Song Q."/>
            <person name="Yuan D."/>
            <person name="Jin S."/>
            <person name="Zhang L."/>
        </authorList>
    </citation>
    <scope>NUCLEOTIDE SEQUENCE [LARGE SCALE GENOMIC DNA]</scope>
    <source>
        <strain evidence="1">SQ_2022a</strain>
    </source>
</reference>
<proteinExistence type="predicted"/>